<feature type="transmembrane region" description="Helical" evidence="1">
    <location>
        <begin position="52"/>
        <end position="74"/>
    </location>
</feature>
<dbReference type="EMBL" id="CP015757">
    <property type="protein sequence ID" value="APC42809.1"/>
    <property type="molecule type" value="Genomic_DNA"/>
</dbReference>
<dbReference type="KEGG" id="ceu:A7L45_21970"/>
<dbReference type="RefSeq" id="WP_071615088.1">
    <property type="nucleotide sequence ID" value="NZ_CP015757.1"/>
</dbReference>
<protein>
    <recommendedName>
        <fullName evidence="5">Conjugal transfer protein TrbC</fullName>
    </recommendedName>
</protein>
<keyword evidence="2" id="KW-0732">Signal</keyword>
<geneLocation type="plasmid" evidence="4">
    <name>pdsm8809</name>
</geneLocation>
<evidence type="ECO:0000256" key="1">
    <source>
        <dbReference type="SAM" id="Phobius"/>
    </source>
</evidence>
<keyword evidence="1" id="KW-0472">Membrane</keyword>
<feature type="transmembrane region" description="Helical" evidence="1">
    <location>
        <begin position="86"/>
        <end position="108"/>
    </location>
</feature>
<sequence>MKKGLSKLKILGLSTSLIMLSATQKVFADPNSALTGAKTQLQGQATPIVNNVIVPICAVILVIITLVAIVKSVVEYRRGAGVDLGHIVILIVGIILVITFPTWGWGLIN</sequence>
<keyword evidence="3" id="KW-0614">Plasmid</keyword>
<evidence type="ECO:0008006" key="5">
    <source>
        <dbReference type="Google" id="ProtNLM"/>
    </source>
</evidence>
<accession>A0A1J0GNC0</accession>
<feature type="chain" id="PRO_5009612001" description="Conjugal transfer protein TrbC" evidence="2">
    <location>
        <begin position="29"/>
        <end position="109"/>
    </location>
</feature>
<dbReference type="AlphaFoldDB" id="A0A1J0GNC0"/>
<keyword evidence="1" id="KW-1133">Transmembrane helix</keyword>
<evidence type="ECO:0000256" key="2">
    <source>
        <dbReference type="SAM" id="SignalP"/>
    </source>
</evidence>
<proteinExistence type="predicted"/>
<dbReference type="Proteomes" id="UP000182569">
    <property type="component" value="Plasmid pdsm8809"/>
</dbReference>
<evidence type="ECO:0000313" key="3">
    <source>
        <dbReference type="EMBL" id="APC42809.1"/>
    </source>
</evidence>
<evidence type="ECO:0000313" key="4">
    <source>
        <dbReference type="Proteomes" id="UP000182569"/>
    </source>
</evidence>
<keyword evidence="1" id="KW-0812">Transmembrane</keyword>
<keyword evidence="4" id="KW-1185">Reference proteome</keyword>
<organism evidence="3 4">
    <name type="scientific">Clostridium estertheticum subsp. estertheticum</name>
    <dbReference type="NCBI Taxonomy" id="1552"/>
    <lineage>
        <taxon>Bacteria</taxon>
        <taxon>Bacillati</taxon>
        <taxon>Bacillota</taxon>
        <taxon>Clostridia</taxon>
        <taxon>Eubacteriales</taxon>
        <taxon>Clostridiaceae</taxon>
        <taxon>Clostridium</taxon>
    </lineage>
</organism>
<gene>
    <name evidence="3" type="ORF">A7L45_21970</name>
</gene>
<name>A0A1J0GNC0_9CLOT</name>
<feature type="signal peptide" evidence="2">
    <location>
        <begin position="1"/>
        <end position="28"/>
    </location>
</feature>
<reference evidence="3 4" key="1">
    <citation type="journal article" date="2016" name="Front. Microbiol.">
        <title>Complete Genome Sequence of Clostridium estertheticum DSM 8809, a Microbe Identified in Spoiled Vacuum Packed Beef.</title>
        <authorList>
            <person name="Yu Z."/>
            <person name="Gunn L."/>
            <person name="Brennan E."/>
            <person name="Reid R."/>
            <person name="Wall P.G."/>
            <person name="Gaora O.P."/>
            <person name="Hurley D."/>
            <person name="Bolton D."/>
            <person name="Fanning S."/>
        </authorList>
    </citation>
    <scope>NUCLEOTIDE SEQUENCE [LARGE SCALE GENOMIC DNA]</scope>
    <source>
        <strain evidence="3 4">DSM 8809</strain>
        <plasmid evidence="4">Plasmid pdsm8809</plasmid>
    </source>
</reference>